<feature type="domain" description="Zn(2)-C6 fungal-type" evidence="3">
    <location>
        <begin position="26"/>
        <end position="68"/>
    </location>
</feature>
<gene>
    <name evidence="4" type="ORF">CLO192961_LOCUS208508</name>
</gene>
<keyword evidence="1" id="KW-0539">Nucleus</keyword>
<dbReference type="SMART" id="SM00066">
    <property type="entry name" value="GAL4"/>
    <property type="match status" value="1"/>
</dbReference>
<reference evidence="4 5" key="1">
    <citation type="submission" date="2019-06" db="EMBL/GenBank/DDBJ databases">
        <authorList>
            <person name="Broberg M."/>
        </authorList>
    </citation>
    <scope>NUCLEOTIDE SEQUENCE [LARGE SCALE GENOMIC DNA]</scope>
</reference>
<dbReference type="Pfam" id="PF00172">
    <property type="entry name" value="Zn_clus"/>
    <property type="match status" value="1"/>
</dbReference>
<dbReference type="InterPro" id="IPR036864">
    <property type="entry name" value="Zn2-C6_fun-type_DNA-bd_sf"/>
</dbReference>
<evidence type="ECO:0000256" key="1">
    <source>
        <dbReference type="ARBA" id="ARBA00023242"/>
    </source>
</evidence>
<evidence type="ECO:0000313" key="5">
    <source>
        <dbReference type="Proteomes" id="UP000766486"/>
    </source>
</evidence>
<protein>
    <recommendedName>
        <fullName evidence="3">Zn(2)-C6 fungal-type domain-containing protein</fullName>
    </recommendedName>
</protein>
<accession>A0ABY6U9X6</accession>
<dbReference type="Proteomes" id="UP000766486">
    <property type="component" value="Unassembled WGS sequence"/>
</dbReference>
<dbReference type="InterPro" id="IPR001138">
    <property type="entry name" value="Zn2Cys6_DnaBD"/>
</dbReference>
<dbReference type="InterPro" id="IPR053157">
    <property type="entry name" value="Sterol_Uptake_Regulator"/>
</dbReference>
<evidence type="ECO:0000259" key="3">
    <source>
        <dbReference type="SMART" id="SM00066"/>
    </source>
</evidence>
<organism evidence="4 5">
    <name type="scientific">Bionectria ochroleuca</name>
    <name type="common">Gliocladium roseum</name>
    <dbReference type="NCBI Taxonomy" id="29856"/>
    <lineage>
        <taxon>Eukaryota</taxon>
        <taxon>Fungi</taxon>
        <taxon>Dikarya</taxon>
        <taxon>Ascomycota</taxon>
        <taxon>Pezizomycotina</taxon>
        <taxon>Sordariomycetes</taxon>
        <taxon>Hypocreomycetidae</taxon>
        <taxon>Hypocreales</taxon>
        <taxon>Bionectriaceae</taxon>
        <taxon>Clonostachys</taxon>
    </lineage>
</organism>
<feature type="region of interest" description="Disordered" evidence="2">
    <location>
        <begin position="1"/>
        <end position="20"/>
    </location>
</feature>
<comment type="caution">
    <text evidence="4">The sequence shown here is derived from an EMBL/GenBank/DDBJ whole genome shotgun (WGS) entry which is preliminary data.</text>
</comment>
<proteinExistence type="predicted"/>
<dbReference type="SUPFAM" id="SSF57701">
    <property type="entry name" value="Zn2/Cys6 DNA-binding domain"/>
    <property type="match status" value="1"/>
</dbReference>
<dbReference type="CDD" id="cd00067">
    <property type="entry name" value="GAL4"/>
    <property type="match status" value="1"/>
</dbReference>
<dbReference type="EMBL" id="CABFNS010000767">
    <property type="protein sequence ID" value="VUC27393.1"/>
    <property type="molecule type" value="Genomic_DNA"/>
</dbReference>
<name>A0ABY6U9X6_BIOOC</name>
<dbReference type="PANTHER" id="PTHR47784">
    <property type="entry name" value="STEROL UPTAKE CONTROL PROTEIN 2"/>
    <property type="match status" value="1"/>
</dbReference>
<sequence length="402" mass="46450">MPTTNSGSSDGRGEPVRKRHAKLFHKKTRTGCQRCRMRRCDEGKPICSNCKRLDLVCEFPRVAAVARDSSKHSDKQKHSESDLESVESESRRKLELELFYHYSTETAKSIAIGESTQDIWGPIMCSAALRSDAVLNSICLLSALHKAHKEKLSGIKETIDVQKCISTYLHLALNAHHKDLEHLTAENIDYACLVSSAFRVYDFQRLKNRGLKPYTPPVDWLRMTGATHIVFLQAMELARDNPESIGWRMTSGAFYVVEERQKLQHSEELLHLLEHRESRERAEAWSDKTHMVYSLAISVVGAIWRFRDAEELCPELHLRLLILPMLLDDDFVAFVEERRPRALAILAHYFVMLRWLRNMWYIGDSGHREAWAIIQELPREWQGLLDEPLRMLESSRCQDTIV</sequence>
<dbReference type="Gene3D" id="4.10.240.10">
    <property type="entry name" value="Zn(2)-C6 fungal-type DNA-binding domain"/>
    <property type="match status" value="1"/>
</dbReference>
<evidence type="ECO:0000256" key="2">
    <source>
        <dbReference type="SAM" id="MobiDB-lite"/>
    </source>
</evidence>
<evidence type="ECO:0000313" key="4">
    <source>
        <dbReference type="EMBL" id="VUC27393.1"/>
    </source>
</evidence>
<dbReference type="PANTHER" id="PTHR47784:SF5">
    <property type="entry name" value="STEROL UPTAKE CONTROL PROTEIN 2"/>
    <property type="match status" value="1"/>
</dbReference>
<keyword evidence="5" id="KW-1185">Reference proteome</keyword>